<dbReference type="RefSeq" id="WP_010931160.1">
    <property type="nucleotide sequence ID" value="NC_018518.1"/>
</dbReference>
<dbReference type="InterPro" id="IPR057326">
    <property type="entry name" value="KR_dom"/>
</dbReference>
<dbReference type="GO" id="GO:0016616">
    <property type="term" value="F:oxidoreductase activity, acting on the CH-OH group of donors, NAD or NADP as acceptor"/>
    <property type="evidence" value="ECO:0007669"/>
    <property type="project" value="TreeGrafter"/>
</dbReference>
<name>A0A0T7CS87_BORP1</name>
<dbReference type="eggNOG" id="COG4221">
    <property type="taxonomic scope" value="Bacteria"/>
</dbReference>
<evidence type="ECO:0000259" key="3">
    <source>
        <dbReference type="SMART" id="SM00822"/>
    </source>
</evidence>
<accession>A0A0T7CS87</accession>
<dbReference type="SMART" id="SM00822">
    <property type="entry name" value="PKS_KR"/>
    <property type="match status" value="1"/>
</dbReference>
<dbReference type="NCBIfam" id="NF005559">
    <property type="entry name" value="PRK07231.1"/>
    <property type="match status" value="1"/>
</dbReference>
<evidence type="ECO:0000313" key="5">
    <source>
        <dbReference type="Proteomes" id="UP000005250"/>
    </source>
</evidence>
<dbReference type="FunFam" id="3.40.50.720:FF:000084">
    <property type="entry name" value="Short-chain dehydrogenase reductase"/>
    <property type="match status" value="1"/>
</dbReference>
<dbReference type="Gene3D" id="3.40.50.720">
    <property type="entry name" value="NAD(P)-binding Rossmann-like Domain"/>
    <property type="match status" value="1"/>
</dbReference>
<keyword evidence="2" id="KW-0560">Oxidoreductase</keyword>
<evidence type="ECO:0000256" key="2">
    <source>
        <dbReference type="ARBA" id="ARBA00023002"/>
    </source>
</evidence>
<dbReference type="EMBL" id="HE965805">
    <property type="protein sequence ID" value="CCJ64513.1"/>
    <property type="molecule type" value="Genomic_DNA"/>
</dbReference>
<dbReference type="HOGENOM" id="CLU_010194_1_1_4"/>
<dbReference type="Proteomes" id="UP000005250">
    <property type="component" value="Chromosome"/>
</dbReference>
<dbReference type="KEGG" id="bper:BN118_3088"/>
<dbReference type="InterPro" id="IPR036291">
    <property type="entry name" value="NAD(P)-bd_dom_sf"/>
</dbReference>
<dbReference type="InterPro" id="IPR002347">
    <property type="entry name" value="SDR_fam"/>
</dbReference>
<dbReference type="SUPFAM" id="SSF51735">
    <property type="entry name" value="NAD(P)-binding Rossmann-fold domains"/>
    <property type="match status" value="1"/>
</dbReference>
<dbReference type="PRINTS" id="PR00081">
    <property type="entry name" value="GDHRDH"/>
</dbReference>
<dbReference type="PANTHER" id="PTHR42760:SF115">
    <property type="entry name" value="3-OXOACYL-[ACYL-CARRIER-PROTEIN] REDUCTASE FABG"/>
    <property type="match status" value="1"/>
</dbReference>
<keyword evidence="5" id="KW-1185">Reference proteome</keyword>
<comment type="similarity">
    <text evidence="1">Belongs to the short-chain dehydrogenases/reductases (SDR) family.</text>
</comment>
<dbReference type="Pfam" id="PF13561">
    <property type="entry name" value="adh_short_C2"/>
    <property type="match status" value="1"/>
</dbReference>
<gene>
    <name evidence="4" type="ordered locus">BN118_3088</name>
</gene>
<dbReference type="GeneID" id="69602759"/>
<evidence type="ECO:0000313" key="4">
    <source>
        <dbReference type="EMBL" id="CCJ64513.1"/>
    </source>
</evidence>
<protein>
    <submittedName>
        <fullName evidence="4">Probable short chain dehydrogenase</fullName>
    </submittedName>
</protein>
<proteinExistence type="inferred from homology"/>
<sequence length="249" mass="26263">MQYQDLAGKIAVVTGAGGGIGRAIVAALREQGARVVATDLDPQALAQAMRESGQDVDCRALDVADPAASRALADAVAQQYGVLDIWVNNAGFMARMPALELDEQTWQRTLDINLKGTFFGAQAAARHMTRQGSGAIINLSSYAGIKPRPNCADYASAKAGVAHLTQCLALEWSPLGVRVNAIAPGFIDTPMSSWMHGDAQTYTEYIARIPSRRLGQPEDIAAATLYLASQASSYVTGHVLMADGGVSKA</sequence>
<feature type="domain" description="Ketoreductase" evidence="3">
    <location>
        <begin position="9"/>
        <end position="185"/>
    </location>
</feature>
<dbReference type="PRINTS" id="PR00080">
    <property type="entry name" value="SDRFAMILY"/>
</dbReference>
<dbReference type="InterPro" id="IPR020904">
    <property type="entry name" value="Sc_DH/Rdtase_CS"/>
</dbReference>
<dbReference type="PANTHER" id="PTHR42760">
    <property type="entry name" value="SHORT-CHAIN DEHYDROGENASES/REDUCTASES FAMILY MEMBER"/>
    <property type="match status" value="1"/>
</dbReference>
<dbReference type="PROSITE" id="PS00061">
    <property type="entry name" value="ADH_SHORT"/>
    <property type="match status" value="1"/>
</dbReference>
<evidence type="ECO:0000256" key="1">
    <source>
        <dbReference type="ARBA" id="ARBA00006484"/>
    </source>
</evidence>
<dbReference type="AlphaFoldDB" id="A0A0T7CS87"/>
<dbReference type="CDD" id="cd05233">
    <property type="entry name" value="SDR_c"/>
    <property type="match status" value="1"/>
</dbReference>
<organism evidence="4 5">
    <name type="scientific">Bordetella pertussis (strain ATCC 9797 / DSM 5571 / CCUG 30873 / LMG 14455 / NCTC 10739 / 18323)</name>
    <dbReference type="NCBI Taxonomy" id="568706"/>
    <lineage>
        <taxon>Bacteria</taxon>
        <taxon>Pseudomonadati</taxon>
        <taxon>Pseudomonadota</taxon>
        <taxon>Betaproteobacteria</taxon>
        <taxon>Burkholderiales</taxon>
        <taxon>Alcaligenaceae</taxon>
        <taxon>Bordetella</taxon>
    </lineage>
</organism>
<reference evidence="4 5" key="1">
    <citation type="journal article" date="2012" name="BMC Genomics">
        <title>Comparative genomics of the classical Bordetella subspecies: the evolution and exchange of virulence-associated diversity amongst closely related pathogens.</title>
        <authorList>
            <person name="Park J."/>
            <person name="Zhang Y."/>
            <person name="Buboltz A.M."/>
            <person name="Zhang X."/>
            <person name="Schuster S.C."/>
            <person name="Ahuja U."/>
            <person name="Liu M."/>
            <person name="Miller J.F."/>
            <person name="Sebaihia M."/>
            <person name="Bentley S.D."/>
            <person name="Parkhill J."/>
            <person name="Harvill E.T."/>
        </authorList>
    </citation>
    <scope>NUCLEOTIDE SEQUENCE [LARGE SCALE GENOMIC DNA]</scope>
    <source>
        <strain evidence="5">ATCC 9797 / DSM 5571 / CCUG 30873 / LMG 14455 / NCTC 10739 / 18323</strain>
    </source>
</reference>